<proteinExistence type="predicted"/>
<name>A0AAE1DNH9_9GAST</name>
<feature type="chain" id="PRO_5042205538" description="Secreted protein" evidence="1">
    <location>
        <begin position="24"/>
        <end position="93"/>
    </location>
</feature>
<keyword evidence="1" id="KW-0732">Signal</keyword>
<keyword evidence="3" id="KW-1185">Reference proteome</keyword>
<evidence type="ECO:0000256" key="1">
    <source>
        <dbReference type="SAM" id="SignalP"/>
    </source>
</evidence>
<feature type="signal peptide" evidence="1">
    <location>
        <begin position="1"/>
        <end position="23"/>
    </location>
</feature>
<protein>
    <recommendedName>
        <fullName evidence="4">Secreted protein</fullName>
    </recommendedName>
</protein>
<organism evidence="2 3">
    <name type="scientific">Elysia crispata</name>
    <name type="common">lettuce slug</name>
    <dbReference type="NCBI Taxonomy" id="231223"/>
    <lineage>
        <taxon>Eukaryota</taxon>
        <taxon>Metazoa</taxon>
        <taxon>Spiralia</taxon>
        <taxon>Lophotrochozoa</taxon>
        <taxon>Mollusca</taxon>
        <taxon>Gastropoda</taxon>
        <taxon>Heterobranchia</taxon>
        <taxon>Euthyneura</taxon>
        <taxon>Panpulmonata</taxon>
        <taxon>Sacoglossa</taxon>
        <taxon>Placobranchoidea</taxon>
        <taxon>Plakobranchidae</taxon>
        <taxon>Elysia</taxon>
    </lineage>
</organism>
<accession>A0AAE1DNH9</accession>
<evidence type="ECO:0008006" key="4">
    <source>
        <dbReference type="Google" id="ProtNLM"/>
    </source>
</evidence>
<dbReference type="EMBL" id="JAWDGP010003217">
    <property type="protein sequence ID" value="KAK3776370.1"/>
    <property type="molecule type" value="Genomic_DNA"/>
</dbReference>
<evidence type="ECO:0000313" key="2">
    <source>
        <dbReference type="EMBL" id="KAK3776370.1"/>
    </source>
</evidence>
<sequence length="93" mass="10180">MSAGSSFHPNLFSIFLMFVCCESETVRSSEVKTVSEKRVEVSVYTCCLGSAYRIVPHEAPNDTPRPTNPDTNLELFAANRPFITADTPGSGSY</sequence>
<evidence type="ECO:0000313" key="3">
    <source>
        <dbReference type="Proteomes" id="UP001283361"/>
    </source>
</evidence>
<gene>
    <name evidence="2" type="ORF">RRG08_059157</name>
</gene>
<dbReference type="Proteomes" id="UP001283361">
    <property type="component" value="Unassembled WGS sequence"/>
</dbReference>
<comment type="caution">
    <text evidence="2">The sequence shown here is derived from an EMBL/GenBank/DDBJ whole genome shotgun (WGS) entry which is preliminary data.</text>
</comment>
<dbReference type="AlphaFoldDB" id="A0AAE1DNH9"/>
<reference evidence="2" key="1">
    <citation type="journal article" date="2023" name="G3 (Bethesda)">
        <title>A reference genome for the long-term kleptoplast-retaining sea slug Elysia crispata morphotype clarki.</title>
        <authorList>
            <person name="Eastman K.E."/>
            <person name="Pendleton A.L."/>
            <person name="Shaikh M.A."/>
            <person name="Suttiyut T."/>
            <person name="Ogas R."/>
            <person name="Tomko P."/>
            <person name="Gavelis G."/>
            <person name="Widhalm J.R."/>
            <person name="Wisecaver J.H."/>
        </authorList>
    </citation>
    <scope>NUCLEOTIDE SEQUENCE</scope>
    <source>
        <strain evidence="2">ECLA1</strain>
    </source>
</reference>